<evidence type="ECO:0000313" key="2">
    <source>
        <dbReference type="EMBL" id="OGG41132.1"/>
    </source>
</evidence>
<keyword evidence="1" id="KW-1133">Transmembrane helix</keyword>
<proteinExistence type="predicted"/>
<name>A0A1F6BWI8_9BACT</name>
<evidence type="ECO:0008006" key="4">
    <source>
        <dbReference type="Google" id="ProtNLM"/>
    </source>
</evidence>
<dbReference type="AlphaFoldDB" id="A0A1F6BWI8"/>
<dbReference type="STRING" id="1798474.A2118_03605"/>
<feature type="transmembrane region" description="Helical" evidence="1">
    <location>
        <begin position="6"/>
        <end position="24"/>
    </location>
</feature>
<protein>
    <recommendedName>
        <fullName evidence="4">DUF1573 domain-containing protein</fullName>
    </recommendedName>
</protein>
<gene>
    <name evidence="2" type="ORF">A2118_03605</name>
</gene>
<dbReference type="InterPro" id="IPR011467">
    <property type="entry name" value="DUF1573"/>
</dbReference>
<evidence type="ECO:0000256" key="1">
    <source>
        <dbReference type="SAM" id="Phobius"/>
    </source>
</evidence>
<accession>A0A1F6BWI8</accession>
<organism evidence="2 3">
    <name type="scientific">Candidatus Kaiserbacteria bacterium GWA2_50_9</name>
    <dbReference type="NCBI Taxonomy" id="1798474"/>
    <lineage>
        <taxon>Bacteria</taxon>
        <taxon>Candidatus Kaiseribacteriota</taxon>
    </lineage>
</organism>
<evidence type="ECO:0000313" key="3">
    <source>
        <dbReference type="Proteomes" id="UP000179014"/>
    </source>
</evidence>
<keyword evidence="1" id="KW-0812">Transmembrane</keyword>
<dbReference type="Proteomes" id="UP000179014">
    <property type="component" value="Unassembled WGS sequence"/>
</dbReference>
<comment type="caution">
    <text evidence="2">The sequence shown here is derived from an EMBL/GenBank/DDBJ whole genome shotgun (WGS) entry which is preliminary data.</text>
</comment>
<sequence>MESKTISIIAVILLIFFGLFIWGYSGREGTTTSVASVQGAPGAASNSKSVLTAPEVFYDFGAISMKNGNVTKEFTVTNPTDKDIFVRTVLTSCMCTSAFIVKPDGSTKGPFKMPGMGYVPPANELIKAGESRTIRVVYNPNAHGPAGVGRIDRFVTLTDTFDGTLQLEIKALVTP</sequence>
<dbReference type="Pfam" id="PF07610">
    <property type="entry name" value="DUF1573"/>
    <property type="match status" value="1"/>
</dbReference>
<dbReference type="EMBL" id="MFKN01000010">
    <property type="protein sequence ID" value="OGG41132.1"/>
    <property type="molecule type" value="Genomic_DNA"/>
</dbReference>
<reference evidence="2 3" key="1">
    <citation type="journal article" date="2016" name="Nat. Commun.">
        <title>Thousands of microbial genomes shed light on interconnected biogeochemical processes in an aquifer system.</title>
        <authorList>
            <person name="Anantharaman K."/>
            <person name="Brown C.T."/>
            <person name="Hug L.A."/>
            <person name="Sharon I."/>
            <person name="Castelle C.J."/>
            <person name="Probst A.J."/>
            <person name="Thomas B.C."/>
            <person name="Singh A."/>
            <person name="Wilkins M.J."/>
            <person name="Karaoz U."/>
            <person name="Brodie E.L."/>
            <person name="Williams K.H."/>
            <person name="Hubbard S.S."/>
            <person name="Banfield J.F."/>
        </authorList>
    </citation>
    <scope>NUCLEOTIDE SEQUENCE [LARGE SCALE GENOMIC DNA]</scope>
</reference>
<keyword evidence="1" id="KW-0472">Membrane</keyword>
<dbReference type="Gene3D" id="2.60.40.10">
    <property type="entry name" value="Immunoglobulins"/>
    <property type="match status" value="1"/>
</dbReference>
<dbReference type="InterPro" id="IPR013783">
    <property type="entry name" value="Ig-like_fold"/>
</dbReference>